<keyword evidence="2" id="KW-0378">Hydrolase</keyword>
<keyword evidence="2" id="KW-0547">Nucleotide-binding</keyword>
<name>A0A1V3WJM3_MYCKA</name>
<gene>
    <name evidence="2" type="ORF">BZL29_7184</name>
</gene>
<evidence type="ECO:0000313" key="3">
    <source>
        <dbReference type="Proteomes" id="UP000188532"/>
    </source>
</evidence>
<keyword evidence="2" id="KW-0347">Helicase</keyword>
<evidence type="ECO:0000256" key="1">
    <source>
        <dbReference type="SAM" id="MobiDB-lite"/>
    </source>
</evidence>
<proteinExistence type="predicted"/>
<accession>A0A1V3WJM3</accession>
<dbReference type="Proteomes" id="UP000188532">
    <property type="component" value="Unassembled WGS sequence"/>
</dbReference>
<reference evidence="2 3" key="1">
    <citation type="submission" date="2017-02" db="EMBL/GenBank/DDBJ databases">
        <title>Complete genome sequences of Mycobacterium kansasii strains isolated from rhesus macaques.</title>
        <authorList>
            <person name="Panda A."/>
            <person name="Nagaraj S."/>
            <person name="Zhao X."/>
            <person name="Tettelin H."/>
            <person name="Detolla L.J."/>
        </authorList>
    </citation>
    <scope>NUCLEOTIDE SEQUENCE [LARGE SCALE GENOMIC DNA]</scope>
    <source>
        <strain evidence="2 3">11-3469</strain>
    </source>
</reference>
<comment type="caution">
    <text evidence="2">The sequence shown here is derived from an EMBL/GenBank/DDBJ whole genome shotgun (WGS) entry which is preliminary data.</text>
</comment>
<organism evidence="2 3">
    <name type="scientific">Mycobacterium kansasii</name>
    <dbReference type="NCBI Taxonomy" id="1768"/>
    <lineage>
        <taxon>Bacteria</taxon>
        <taxon>Bacillati</taxon>
        <taxon>Actinomycetota</taxon>
        <taxon>Actinomycetes</taxon>
        <taxon>Mycobacteriales</taxon>
        <taxon>Mycobacteriaceae</taxon>
        <taxon>Mycobacterium</taxon>
    </lineage>
</organism>
<protein>
    <submittedName>
        <fullName evidence="2">Putative dEAD/DEAH box helicase domain-containing protein</fullName>
    </submittedName>
</protein>
<dbReference type="EMBL" id="MVBN01000009">
    <property type="protein sequence ID" value="OOK66968.1"/>
    <property type="molecule type" value="Genomic_DNA"/>
</dbReference>
<feature type="region of interest" description="Disordered" evidence="1">
    <location>
        <begin position="74"/>
        <end position="110"/>
    </location>
</feature>
<evidence type="ECO:0000313" key="2">
    <source>
        <dbReference type="EMBL" id="OOK66968.1"/>
    </source>
</evidence>
<feature type="compositionally biased region" description="Polar residues" evidence="1">
    <location>
        <begin position="78"/>
        <end position="110"/>
    </location>
</feature>
<dbReference type="AlphaFoldDB" id="A0A1V3WJM3"/>
<dbReference type="GO" id="GO:0004386">
    <property type="term" value="F:helicase activity"/>
    <property type="evidence" value="ECO:0007669"/>
    <property type="project" value="UniProtKB-KW"/>
</dbReference>
<sequence length="110" mass="11982">MDAFGVLDEVLNDYESFVKGFLDIKDEQIRAKVEGEIDDGLLWPEPWLALNPAFEPGGSVGELVERECCIPKLRRSSASRPTTTLSAGKSPSIGTRATPSRSPTAANRTF</sequence>
<keyword evidence="2" id="KW-0067">ATP-binding</keyword>